<sequence length="184" mass="21069">MTYFSGLKEFMASWDDRFVETTPVEIFQESPLGNINTDGTAACADSPILSKYDRKFKQAIEPGVRDLTVTLILKLNCITYSSCQGHISTSTSQMRPRYVGILPRNLDEYYNWVEQLTMLTELTNAALPQNPVQVVITPDILESENCVMPCFNLFFIYQSADETTYFKELEAVYQTFLKLLNDRL</sequence>
<organism evidence="1 2">
    <name type="scientific">Oscillatoria acuminata PCC 6304</name>
    <dbReference type="NCBI Taxonomy" id="56110"/>
    <lineage>
        <taxon>Bacteria</taxon>
        <taxon>Bacillati</taxon>
        <taxon>Cyanobacteriota</taxon>
        <taxon>Cyanophyceae</taxon>
        <taxon>Oscillatoriophycideae</taxon>
        <taxon>Oscillatoriales</taxon>
        <taxon>Oscillatoriaceae</taxon>
        <taxon>Oscillatoria</taxon>
    </lineage>
</organism>
<dbReference type="KEGG" id="oac:Oscil6304_4236"/>
<dbReference type="RefSeq" id="WP_015150387.1">
    <property type="nucleotide sequence ID" value="NC_019693.1"/>
</dbReference>
<dbReference type="EMBL" id="CP003607">
    <property type="protein sequence ID" value="AFY83763.1"/>
    <property type="molecule type" value="Genomic_DNA"/>
</dbReference>
<keyword evidence="2" id="KW-1185">Reference proteome</keyword>
<reference evidence="1 2" key="1">
    <citation type="submission" date="2012-06" db="EMBL/GenBank/DDBJ databases">
        <title>Finished chromosome of genome of Oscillatoria acuminata PCC 6304.</title>
        <authorList>
            <consortium name="US DOE Joint Genome Institute"/>
            <person name="Gugger M."/>
            <person name="Coursin T."/>
            <person name="Rippka R."/>
            <person name="Tandeau De Marsac N."/>
            <person name="Huntemann M."/>
            <person name="Wei C.-L."/>
            <person name="Han J."/>
            <person name="Detter J.C."/>
            <person name="Han C."/>
            <person name="Tapia R."/>
            <person name="Davenport K."/>
            <person name="Daligault H."/>
            <person name="Erkkila T."/>
            <person name="Gu W."/>
            <person name="Munk A.C.C."/>
            <person name="Teshima H."/>
            <person name="Xu Y."/>
            <person name="Chain P."/>
            <person name="Chen A."/>
            <person name="Krypides N."/>
            <person name="Mavromatis K."/>
            <person name="Markowitz V."/>
            <person name="Szeto E."/>
            <person name="Ivanova N."/>
            <person name="Mikhailova N."/>
            <person name="Ovchinnikova G."/>
            <person name="Pagani I."/>
            <person name="Pati A."/>
            <person name="Goodwin L."/>
            <person name="Peters L."/>
            <person name="Pitluck S."/>
            <person name="Woyke T."/>
            <person name="Kerfeld C."/>
        </authorList>
    </citation>
    <scope>NUCLEOTIDE SEQUENCE [LARGE SCALE GENOMIC DNA]</scope>
    <source>
        <strain evidence="1 2">PCC 6304</strain>
    </source>
</reference>
<name>K9TN04_9CYAN</name>
<dbReference type="InParanoid" id="K9TN04"/>
<dbReference type="STRING" id="56110.Oscil6304_4236"/>
<dbReference type="eggNOG" id="COG2274">
    <property type="taxonomic scope" value="Bacteria"/>
</dbReference>
<dbReference type="OrthoDB" id="9782387at2"/>
<evidence type="ECO:0000313" key="1">
    <source>
        <dbReference type="EMBL" id="AFY83763.1"/>
    </source>
</evidence>
<dbReference type="AlphaFoldDB" id="K9TN04"/>
<protein>
    <submittedName>
        <fullName evidence="1">Uncharacterized protein</fullName>
    </submittedName>
</protein>
<proteinExistence type="predicted"/>
<evidence type="ECO:0000313" key="2">
    <source>
        <dbReference type="Proteomes" id="UP000010367"/>
    </source>
</evidence>
<dbReference type="HOGENOM" id="CLU_1466809_0_0_3"/>
<accession>K9TN04</accession>
<gene>
    <name evidence="1" type="ORF">Oscil6304_4236</name>
</gene>
<dbReference type="Proteomes" id="UP000010367">
    <property type="component" value="Chromosome"/>
</dbReference>